<evidence type="ECO:0000313" key="2">
    <source>
        <dbReference type="EMBL" id="UYD60398.1"/>
    </source>
</evidence>
<dbReference type="InterPro" id="IPR045566">
    <property type="entry name" value="SegE-like_GIY-YIG"/>
</dbReference>
<feature type="domain" description="Putative endonuclease SegE-like GIY-YIG" evidence="1">
    <location>
        <begin position="11"/>
        <end position="122"/>
    </location>
</feature>
<organism evidence="2">
    <name type="scientific">Aeromonas phage vB_AehM_DM2</name>
    <dbReference type="NCBI Taxonomy" id="2973716"/>
    <lineage>
        <taxon>Viruses</taxon>
        <taxon>Duplodnaviria</taxon>
        <taxon>Heunggongvirae</taxon>
        <taxon>Uroviricota</taxon>
        <taxon>Caudoviricetes</taxon>
        <taxon>Pantevenvirales</taxon>
        <taxon>Straboviridae</taxon>
        <taxon>Biquartavirus</taxon>
    </lineage>
</organism>
<proteinExistence type="predicted"/>
<protein>
    <recommendedName>
        <fullName evidence="1">Putative endonuclease SegE-like GIY-YIG domain-containing protein</fullName>
    </recommendedName>
</protein>
<evidence type="ECO:0000259" key="1">
    <source>
        <dbReference type="Pfam" id="PF19835"/>
    </source>
</evidence>
<dbReference type="Pfam" id="PF19835">
    <property type="entry name" value="SegE_GIY-YIG"/>
    <property type="match status" value="1"/>
</dbReference>
<sequence>MTDYGHWSVLKEVDTREYLGFVYVITFEDGKKYIGAKKLWKRIKAAPATFKRGPKNGFEESDWKSYTSSSNELNRLISAGINPCEYLIVGWYPTWGKTLMAEMEMQLANDVLRDPKWLNRQIGGQFNPNCFDDLTSDDIARYLAFEKGNEHTSWQTMYKIGQKTKYVHPDDVERHIENGWQIGRSIAEKNSSVYVCSKYTLWDYCENKEVVVVNQSKFAKDNGIQASHLSKVLSGDMDLAGKRYGLPAPIARQRFKYRVVETGDLILSDKDIESYFNVPRGSKNRLIKEGKLEKLTVESQQEYKERLATIDLICKTRIEKVSIIKENSFKDITNNLSAQEKADLSKWLKDYLTYLQE</sequence>
<reference evidence="2" key="1">
    <citation type="submission" date="2022-09" db="EMBL/GenBank/DDBJ databases">
        <title>On Diversity and Genetic Richness: Insights on Aeromonad Phage Diversity through Physicochemical and Molecular Analysis.</title>
        <authorList>
            <person name="Papa D.M."/>
            <person name="Rousseau G."/>
            <person name="Tremblay D."/>
            <person name="Labrie S."/>
            <person name="Gutierrez T.A."/>
            <person name="Ramos J.D."/>
            <person name="Moineau S."/>
        </authorList>
    </citation>
    <scope>NUCLEOTIDE SEQUENCE</scope>
</reference>
<dbReference type="EMBL" id="OP380605">
    <property type="protein sequence ID" value="UYD60398.1"/>
    <property type="molecule type" value="Genomic_DNA"/>
</dbReference>
<name>A0AA95C493_9CAUD</name>
<gene>
    <name evidence="2" type="ORF">NPHMPGLK_00063</name>
</gene>
<accession>A0AA95C493</accession>